<proteinExistence type="predicted"/>
<comment type="caution">
    <text evidence="2">The sequence shown here is derived from an EMBL/GenBank/DDBJ whole genome shotgun (WGS) entry which is preliminary data.</text>
</comment>
<dbReference type="AlphaFoldDB" id="A0A8S9MDQ2"/>
<protein>
    <recommendedName>
        <fullName evidence="3">Secreted protein</fullName>
    </recommendedName>
</protein>
<accession>A0A8S9MDQ2</accession>
<feature type="signal peptide" evidence="1">
    <location>
        <begin position="1"/>
        <end position="30"/>
    </location>
</feature>
<organism evidence="2">
    <name type="scientific">Brassica cretica</name>
    <name type="common">Mustard</name>
    <dbReference type="NCBI Taxonomy" id="69181"/>
    <lineage>
        <taxon>Eukaryota</taxon>
        <taxon>Viridiplantae</taxon>
        <taxon>Streptophyta</taxon>
        <taxon>Embryophyta</taxon>
        <taxon>Tracheophyta</taxon>
        <taxon>Spermatophyta</taxon>
        <taxon>Magnoliopsida</taxon>
        <taxon>eudicotyledons</taxon>
        <taxon>Gunneridae</taxon>
        <taxon>Pentapetalae</taxon>
        <taxon>rosids</taxon>
        <taxon>malvids</taxon>
        <taxon>Brassicales</taxon>
        <taxon>Brassicaceae</taxon>
        <taxon>Brassiceae</taxon>
        <taxon>Brassica</taxon>
    </lineage>
</organism>
<gene>
    <name evidence="2" type="ORF">F2Q70_00011453</name>
</gene>
<evidence type="ECO:0000313" key="2">
    <source>
        <dbReference type="EMBL" id="KAF2615749.1"/>
    </source>
</evidence>
<reference evidence="2" key="1">
    <citation type="submission" date="2019-12" db="EMBL/GenBank/DDBJ databases">
        <title>Genome sequencing and annotation of Brassica cretica.</title>
        <authorList>
            <person name="Studholme D.J."/>
            <person name="Sarris P.F."/>
        </authorList>
    </citation>
    <scope>NUCLEOTIDE SEQUENCE</scope>
    <source>
        <strain evidence="2">PFS-102/07</strain>
        <tissue evidence="2">Leaf</tissue>
    </source>
</reference>
<feature type="chain" id="PRO_5035923748" description="Secreted protein" evidence="1">
    <location>
        <begin position="31"/>
        <end position="125"/>
    </location>
</feature>
<sequence length="125" mass="14077">MPRILQGSKKARHKAILALIVAYLQGQIHGHCSPQTTCPRILLRDQGPTRLSPSTKTNMLNVPPAKSQGTIPRRGKKLQLQHQNLKEHQHVYNSTYWLRPLSPAHQQGPSTLTEAPRYIMLTAAY</sequence>
<evidence type="ECO:0000256" key="1">
    <source>
        <dbReference type="SAM" id="SignalP"/>
    </source>
</evidence>
<keyword evidence="1" id="KW-0732">Signal</keyword>
<dbReference type="EMBL" id="QGKY02000089">
    <property type="protein sequence ID" value="KAF2615749.1"/>
    <property type="molecule type" value="Genomic_DNA"/>
</dbReference>
<evidence type="ECO:0008006" key="3">
    <source>
        <dbReference type="Google" id="ProtNLM"/>
    </source>
</evidence>
<name>A0A8S9MDQ2_BRACR</name>